<name>A0ABQ9H391_9NEOP</name>
<feature type="compositionally biased region" description="Basic and acidic residues" evidence="1">
    <location>
        <begin position="277"/>
        <end position="296"/>
    </location>
</feature>
<gene>
    <name evidence="2" type="ORF">PR048_019321</name>
</gene>
<feature type="region of interest" description="Disordered" evidence="1">
    <location>
        <begin position="154"/>
        <end position="173"/>
    </location>
</feature>
<evidence type="ECO:0000256" key="1">
    <source>
        <dbReference type="SAM" id="MobiDB-lite"/>
    </source>
</evidence>
<feature type="region of interest" description="Disordered" evidence="1">
    <location>
        <begin position="110"/>
        <end position="129"/>
    </location>
</feature>
<evidence type="ECO:0008006" key="4">
    <source>
        <dbReference type="Google" id="ProtNLM"/>
    </source>
</evidence>
<feature type="compositionally biased region" description="Low complexity" evidence="1">
    <location>
        <begin position="155"/>
        <end position="167"/>
    </location>
</feature>
<sequence>MKCRPTGNAGVELPLRATDFVKRLWKLWTECAQRVWCAGQWELLRLRGSAGGKCLDFRRFLVLLYWVITRENPTKWEKSHELATLMVLTVPRQRIHVSQKAVSLRTLKPATLVPPAGNGEGEGTHAPSRRRIAREWARRVVRVVAACPCSHAHCPPRGGSSTPPSTSFDRPAPQNVECQHGSIARLPEYHTRDSSGCQSTTRSVLAERKVPCLFIYLLQPATPLLPNVAKSSPSDYEVYGSNPEKTADDRESAGNPMRPVADVKTAHQFQCLAHRGDEASDRRSEVARSHPRDFRPQTRKSPARWNPYEGCSRTRSFGEAVIVVEKEVQQGVLTLIRQGKVPYFPRVLGVIFLKCTRLRVCVVSRVPAFTNTRPTHAIHQHPLPPPNPDKHASCEVTGPLYDVDSVVSWRRLTRVVCKSGLRAMFSNFPNFEVFVGMLVPPPTLLPPHSELVRLHDDNHPSPPSIPYTIVQRDMTLSTHPSNPYSRSCLCAKSEFFYKTITTHPSPTTVFRNGNWSQSHTLYFPVLELDAEWKISIMEFVTCNSVPNIDMHNQSFMANIGEKTYKIVILVGLYELDDLETFIKVALPKDVHFQLHGNPNMSTSTMYSNTGIDFSEDNSIAYMLVIVNHVDEIVVPVVDQGSKLIR</sequence>
<proteinExistence type="predicted"/>
<dbReference type="EMBL" id="JARBHB010000007">
    <property type="protein sequence ID" value="KAJ8878735.1"/>
    <property type="molecule type" value="Genomic_DNA"/>
</dbReference>
<dbReference type="Proteomes" id="UP001159363">
    <property type="component" value="Chromosome 6"/>
</dbReference>
<reference evidence="2 3" key="1">
    <citation type="submission" date="2023-02" db="EMBL/GenBank/DDBJ databases">
        <title>LHISI_Scaffold_Assembly.</title>
        <authorList>
            <person name="Stuart O.P."/>
            <person name="Cleave R."/>
            <person name="Magrath M.J.L."/>
            <person name="Mikheyev A.S."/>
        </authorList>
    </citation>
    <scope>NUCLEOTIDE SEQUENCE [LARGE SCALE GENOMIC DNA]</scope>
    <source>
        <strain evidence="2">Daus_M_001</strain>
        <tissue evidence="2">Leg muscle</tissue>
    </source>
</reference>
<feature type="region of interest" description="Disordered" evidence="1">
    <location>
        <begin position="277"/>
        <end position="307"/>
    </location>
</feature>
<accession>A0ABQ9H391</accession>
<feature type="region of interest" description="Disordered" evidence="1">
    <location>
        <begin position="231"/>
        <end position="255"/>
    </location>
</feature>
<evidence type="ECO:0000313" key="2">
    <source>
        <dbReference type="EMBL" id="KAJ8878735.1"/>
    </source>
</evidence>
<protein>
    <recommendedName>
        <fullName evidence="4">BTB domain-containing protein</fullName>
    </recommendedName>
</protein>
<comment type="caution">
    <text evidence="2">The sequence shown here is derived from an EMBL/GenBank/DDBJ whole genome shotgun (WGS) entry which is preliminary data.</text>
</comment>
<organism evidence="2 3">
    <name type="scientific">Dryococelus australis</name>
    <dbReference type="NCBI Taxonomy" id="614101"/>
    <lineage>
        <taxon>Eukaryota</taxon>
        <taxon>Metazoa</taxon>
        <taxon>Ecdysozoa</taxon>
        <taxon>Arthropoda</taxon>
        <taxon>Hexapoda</taxon>
        <taxon>Insecta</taxon>
        <taxon>Pterygota</taxon>
        <taxon>Neoptera</taxon>
        <taxon>Polyneoptera</taxon>
        <taxon>Phasmatodea</taxon>
        <taxon>Verophasmatodea</taxon>
        <taxon>Anareolatae</taxon>
        <taxon>Phasmatidae</taxon>
        <taxon>Eurycanthinae</taxon>
        <taxon>Dryococelus</taxon>
    </lineage>
</organism>
<evidence type="ECO:0000313" key="3">
    <source>
        <dbReference type="Proteomes" id="UP001159363"/>
    </source>
</evidence>
<keyword evidence="3" id="KW-1185">Reference proteome</keyword>